<evidence type="ECO:0000256" key="2">
    <source>
        <dbReference type="ARBA" id="ARBA00022475"/>
    </source>
</evidence>
<keyword evidence="11" id="KW-1185">Reference proteome</keyword>
<feature type="transmembrane region" description="Helical" evidence="7">
    <location>
        <begin position="28"/>
        <end position="49"/>
    </location>
</feature>
<keyword evidence="2" id="KW-1003">Cell membrane</keyword>
<feature type="transmembrane region" description="Helical" evidence="7">
    <location>
        <begin position="280"/>
        <end position="305"/>
    </location>
</feature>
<dbReference type="Proteomes" id="UP000638560">
    <property type="component" value="Unassembled WGS sequence"/>
</dbReference>
<reference evidence="10 11" key="1">
    <citation type="submission" date="2020-11" db="EMBL/GenBank/DDBJ databases">
        <title>A novel isolate from a Black sea contaminated sediment with potential to produce alkanes: Plantactinospora alkalitolerans sp. nov.</title>
        <authorList>
            <person name="Carro L."/>
            <person name="Veyisoglu A."/>
            <person name="Guven K."/>
            <person name="Schumann P."/>
            <person name="Klenk H.-P."/>
            <person name="Sahin N."/>
        </authorList>
    </citation>
    <scope>NUCLEOTIDE SEQUENCE [LARGE SCALE GENOMIC DNA]</scope>
    <source>
        <strain evidence="10 11">S1510</strain>
    </source>
</reference>
<evidence type="ECO:0000313" key="10">
    <source>
        <dbReference type="EMBL" id="MBF9128848.1"/>
    </source>
</evidence>
<protein>
    <submittedName>
        <fullName evidence="10">ABC transporter permease</fullName>
    </submittedName>
</protein>
<dbReference type="Pfam" id="PF02687">
    <property type="entry name" value="FtsX"/>
    <property type="match status" value="1"/>
</dbReference>
<dbReference type="EMBL" id="JADPUN010000093">
    <property type="protein sequence ID" value="MBF9128848.1"/>
    <property type="molecule type" value="Genomic_DNA"/>
</dbReference>
<dbReference type="InterPro" id="IPR003838">
    <property type="entry name" value="ABC3_permease_C"/>
</dbReference>
<name>A0ABS0GRN1_9ACTN</name>
<evidence type="ECO:0000259" key="8">
    <source>
        <dbReference type="Pfam" id="PF02687"/>
    </source>
</evidence>
<evidence type="ECO:0000256" key="1">
    <source>
        <dbReference type="ARBA" id="ARBA00004651"/>
    </source>
</evidence>
<keyword evidence="5 7" id="KW-0472">Membrane</keyword>
<dbReference type="Pfam" id="PF12704">
    <property type="entry name" value="MacB_PCD"/>
    <property type="match status" value="1"/>
</dbReference>
<comment type="subcellular location">
    <subcellularLocation>
        <location evidence="1">Cell membrane</location>
        <topology evidence="1">Multi-pass membrane protein</topology>
    </subcellularLocation>
</comment>
<evidence type="ECO:0000256" key="4">
    <source>
        <dbReference type="ARBA" id="ARBA00022989"/>
    </source>
</evidence>
<evidence type="ECO:0000256" key="6">
    <source>
        <dbReference type="ARBA" id="ARBA00038076"/>
    </source>
</evidence>
<evidence type="ECO:0000313" key="11">
    <source>
        <dbReference type="Proteomes" id="UP000638560"/>
    </source>
</evidence>
<keyword evidence="3 7" id="KW-0812">Transmembrane</keyword>
<evidence type="ECO:0000256" key="5">
    <source>
        <dbReference type="ARBA" id="ARBA00023136"/>
    </source>
</evidence>
<dbReference type="PANTHER" id="PTHR30572">
    <property type="entry name" value="MEMBRANE COMPONENT OF TRANSPORTER-RELATED"/>
    <property type="match status" value="1"/>
</dbReference>
<evidence type="ECO:0000259" key="9">
    <source>
        <dbReference type="Pfam" id="PF12704"/>
    </source>
</evidence>
<evidence type="ECO:0000256" key="7">
    <source>
        <dbReference type="SAM" id="Phobius"/>
    </source>
</evidence>
<comment type="caution">
    <text evidence="10">The sequence shown here is derived from an EMBL/GenBank/DDBJ whole genome shotgun (WGS) entry which is preliminary data.</text>
</comment>
<comment type="similarity">
    <text evidence="6">Belongs to the ABC-4 integral membrane protein family.</text>
</comment>
<dbReference type="InterPro" id="IPR050250">
    <property type="entry name" value="Macrolide_Exporter_MacB"/>
</dbReference>
<evidence type="ECO:0000256" key="3">
    <source>
        <dbReference type="ARBA" id="ARBA00022692"/>
    </source>
</evidence>
<feature type="transmembrane region" description="Helical" evidence="7">
    <location>
        <begin position="369"/>
        <end position="393"/>
    </location>
</feature>
<keyword evidence="4 7" id="KW-1133">Transmembrane helix</keyword>
<dbReference type="InterPro" id="IPR025857">
    <property type="entry name" value="MacB_PCD"/>
</dbReference>
<sequence length="402" mass="40819">MSKGSRPSLRDLLGEALAGLAQRPARSVLTMLGTVLGTGAFVAILGLTATAAGQIDSRFTALTATEVTVEDIGGADPADTAASFPPDAAARIAGLNGVRHAGVYWPVPLSAPRFAAAPGAAADQDELTLVAAEPSALAAARPTLRAGRLYDRFHAGRGENVAVLGAAAAGRLGITRLDGHPAVFVNGTPYTVLGIIGDVQRLPDLLLSVIIPTGTALRAYQPPHEQRAKMLIETRLGAAALVASQAALALRPDAPGRFRVIAPPDPQSLRAGVTGDLNSLFLLLASISLVIGAVGIANTSLVAVLERTNEIGLRRCLGARPMHIAAQFLTESTALGLLGGLVGGSVAVAAVVGTAVLRDWTAVLAPWTVAAAPAIGAGVGLVAGVYPALRAAWIEPAAALRR</sequence>
<feature type="domain" description="MacB-like periplasmic core" evidence="9">
    <location>
        <begin position="27"/>
        <end position="235"/>
    </location>
</feature>
<feature type="transmembrane region" description="Helical" evidence="7">
    <location>
        <begin position="334"/>
        <end position="357"/>
    </location>
</feature>
<gene>
    <name evidence="10" type="ORF">I0C86_07595</name>
</gene>
<dbReference type="PANTHER" id="PTHR30572:SF4">
    <property type="entry name" value="ABC TRANSPORTER PERMEASE YTRF"/>
    <property type="match status" value="1"/>
</dbReference>
<dbReference type="RefSeq" id="WP_196200497.1">
    <property type="nucleotide sequence ID" value="NZ_JADPUN010000093.1"/>
</dbReference>
<feature type="domain" description="ABC3 transporter permease C-terminal" evidence="8">
    <location>
        <begin position="283"/>
        <end position="396"/>
    </location>
</feature>
<organism evidence="10 11">
    <name type="scientific">Plantactinospora alkalitolerans</name>
    <dbReference type="NCBI Taxonomy" id="2789879"/>
    <lineage>
        <taxon>Bacteria</taxon>
        <taxon>Bacillati</taxon>
        <taxon>Actinomycetota</taxon>
        <taxon>Actinomycetes</taxon>
        <taxon>Micromonosporales</taxon>
        <taxon>Micromonosporaceae</taxon>
        <taxon>Plantactinospora</taxon>
    </lineage>
</organism>
<proteinExistence type="inferred from homology"/>
<accession>A0ABS0GRN1</accession>